<dbReference type="SMART" id="SM00448">
    <property type="entry name" value="REC"/>
    <property type="match status" value="1"/>
</dbReference>
<evidence type="ECO:0000313" key="7">
    <source>
        <dbReference type="EMBL" id="ETW97831.1"/>
    </source>
</evidence>
<evidence type="ECO:0000259" key="5">
    <source>
        <dbReference type="PROSITE" id="PS50883"/>
    </source>
</evidence>
<name>W4LKH2_9BACT</name>
<dbReference type="InterPro" id="IPR029787">
    <property type="entry name" value="Nucleotide_cyclase"/>
</dbReference>
<evidence type="ECO:0000256" key="1">
    <source>
        <dbReference type="PROSITE-ProRule" id="PRU00169"/>
    </source>
</evidence>
<dbReference type="InterPro" id="IPR035965">
    <property type="entry name" value="PAS-like_dom_sf"/>
</dbReference>
<feature type="domain" description="Response regulatory" evidence="2">
    <location>
        <begin position="9"/>
        <end position="125"/>
    </location>
</feature>
<evidence type="ECO:0008006" key="9">
    <source>
        <dbReference type="Google" id="ProtNLM"/>
    </source>
</evidence>
<evidence type="ECO:0000313" key="8">
    <source>
        <dbReference type="Proteomes" id="UP000019140"/>
    </source>
</evidence>
<dbReference type="CDD" id="cd01948">
    <property type="entry name" value="EAL"/>
    <property type="match status" value="1"/>
</dbReference>
<evidence type="ECO:0000259" key="3">
    <source>
        <dbReference type="PROSITE" id="PS50112"/>
    </source>
</evidence>
<keyword evidence="1" id="KW-0597">Phosphoprotein</keyword>
<dbReference type="InterPro" id="IPR001789">
    <property type="entry name" value="Sig_transdc_resp-reg_receiver"/>
</dbReference>
<evidence type="ECO:0000259" key="4">
    <source>
        <dbReference type="PROSITE" id="PS50113"/>
    </source>
</evidence>
<evidence type="ECO:0000259" key="6">
    <source>
        <dbReference type="PROSITE" id="PS50887"/>
    </source>
</evidence>
<dbReference type="SUPFAM" id="SSF52172">
    <property type="entry name" value="CheY-like"/>
    <property type="match status" value="1"/>
</dbReference>
<dbReference type="Pfam" id="PF00072">
    <property type="entry name" value="Response_reg"/>
    <property type="match status" value="1"/>
</dbReference>
<dbReference type="CDD" id="cd01949">
    <property type="entry name" value="GGDEF"/>
    <property type="match status" value="1"/>
</dbReference>
<dbReference type="CDD" id="cd17574">
    <property type="entry name" value="REC_OmpR"/>
    <property type="match status" value="1"/>
</dbReference>
<dbReference type="HOGENOM" id="CLU_000445_70_50_7"/>
<dbReference type="PROSITE" id="PS50883">
    <property type="entry name" value="EAL"/>
    <property type="match status" value="1"/>
</dbReference>
<dbReference type="SUPFAM" id="SSF141868">
    <property type="entry name" value="EAL domain-like"/>
    <property type="match status" value="1"/>
</dbReference>
<dbReference type="InterPro" id="IPR013655">
    <property type="entry name" value="PAS_fold_3"/>
</dbReference>
<dbReference type="InterPro" id="IPR001633">
    <property type="entry name" value="EAL_dom"/>
</dbReference>
<dbReference type="Gene3D" id="3.20.20.450">
    <property type="entry name" value="EAL domain"/>
    <property type="match status" value="1"/>
</dbReference>
<dbReference type="PROSITE" id="PS50110">
    <property type="entry name" value="RESPONSE_REGULATORY"/>
    <property type="match status" value="1"/>
</dbReference>
<dbReference type="Gene3D" id="3.30.70.270">
    <property type="match status" value="1"/>
</dbReference>
<dbReference type="PROSITE" id="PS50113">
    <property type="entry name" value="PAC"/>
    <property type="match status" value="1"/>
</dbReference>
<dbReference type="SMART" id="SM00091">
    <property type="entry name" value="PAS"/>
    <property type="match status" value="1"/>
</dbReference>
<dbReference type="CDD" id="cd00130">
    <property type="entry name" value="PAS"/>
    <property type="match status" value="1"/>
</dbReference>
<comment type="caution">
    <text evidence="7">The sequence shown here is derived from an EMBL/GenBank/DDBJ whole genome shotgun (WGS) entry which is preliminary data.</text>
</comment>
<dbReference type="PROSITE" id="PS50887">
    <property type="entry name" value="GGDEF"/>
    <property type="match status" value="1"/>
</dbReference>
<organism evidence="7 8">
    <name type="scientific">Candidatus Entotheonella gemina</name>
    <dbReference type="NCBI Taxonomy" id="1429439"/>
    <lineage>
        <taxon>Bacteria</taxon>
        <taxon>Pseudomonadati</taxon>
        <taxon>Nitrospinota/Tectimicrobiota group</taxon>
        <taxon>Candidatus Tectimicrobiota</taxon>
        <taxon>Candidatus Entotheonellia</taxon>
        <taxon>Candidatus Entotheonellales</taxon>
        <taxon>Candidatus Entotheonellaceae</taxon>
        <taxon>Candidatus Entotheonella</taxon>
    </lineage>
</organism>
<accession>W4LKH2</accession>
<dbReference type="SUPFAM" id="SSF55073">
    <property type="entry name" value="Nucleotide cyclase"/>
    <property type="match status" value="1"/>
</dbReference>
<dbReference type="SUPFAM" id="SSF55785">
    <property type="entry name" value="PYP-like sensor domain (PAS domain)"/>
    <property type="match status" value="1"/>
</dbReference>
<dbReference type="SMART" id="SM00086">
    <property type="entry name" value="PAC"/>
    <property type="match status" value="1"/>
</dbReference>
<dbReference type="Pfam" id="PF00563">
    <property type="entry name" value="EAL"/>
    <property type="match status" value="1"/>
</dbReference>
<dbReference type="SMART" id="SM00052">
    <property type="entry name" value="EAL"/>
    <property type="match status" value="1"/>
</dbReference>
<keyword evidence="8" id="KW-1185">Reference proteome</keyword>
<dbReference type="InterPro" id="IPR000014">
    <property type="entry name" value="PAS"/>
</dbReference>
<dbReference type="PROSITE" id="PS50112">
    <property type="entry name" value="PAS"/>
    <property type="match status" value="1"/>
</dbReference>
<dbReference type="GO" id="GO:0000160">
    <property type="term" value="P:phosphorelay signal transduction system"/>
    <property type="evidence" value="ECO:0007669"/>
    <property type="project" value="InterPro"/>
</dbReference>
<feature type="domain" description="PAC" evidence="4">
    <location>
        <begin position="213"/>
        <end position="265"/>
    </location>
</feature>
<dbReference type="SMART" id="SM00267">
    <property type="entry name" value="GGDEF"/>
    <property type="match status" value="1"/>
</dbReference>
<sequence>MTQEQEQGFLLVVDDNETNRDLLCRRLKRRGFTTMAADGGEQAIELVQKHAFDVVLLDIMMPDVDGLTVLQRLRESFTTAELPIIMVTAKSQSENVVEALELGANDYVTKPLDFPVVLARIRNQVARKQAEETLRESEARFALAMRGANDGLWDWNLVTNEMYYSPRWKSMLGYAEDELSHTPSEWFDRIIPEDRERVNTAISSHLAGYTDHFECEHRMMHRDTSRRWVLSRGLAVFNRDGEATRIAGSLTDITARKVADPVTGLPNRLLFLDRLGRAIDRHKRRPDGLFAVLLLDLDRFKTVNDSLGYAAGDLLLVTVANRLEESLRAEDLVVRYGESQSLARLGGDEFAILLEDLARASDATRVANRLQETMKQSFGIEGHEIYATVSIGIALSSTGYENPDDVVRDAEIAMHRAKAHGKACHEIFDSQMHVRAMTRLKVEIDLHQALEKQEFTLHYQPIVRLETGRIHGFEALIRWQRPEQGFVPPAQFIPIAEETGLIIPLGAWVLNAACHQMRRWQEQFPDYGPLLMSVNLSGKEFLQPNLVAQIDQALQRSGLSAECLKLEITESVIMDNASEATTMLEQLRALGAQISIDDFGTGYCSLSYLH</sequence>
<dbReference type="InterPro" id="IPR000160">
    <property type="entry name" value="GGDEF_dom"/>
</dbReference>
<dbReference type="InterPro" id="IPR035919">
    <property type="entry name" value="EAL_sf"/>
</dbReference>
<feature type="domain" description="GGDEF" evidence="6">
    <location>
        <begin position="288"/>
        <end position="430"/>
    </location>
</feature>
<dbReference type="Proteomes" id="UP000019140">
    <property type="component" value="Unassembled WGS sequence"/>
</dbReference>
<dbReference type="PANTHER" id="PTHR44757">
    <property type="entry name" value="DIGUANYLATE CYCLASE DGCP"/>
    <property type="match status" value="1"/>
</dbReference>
<protein>
    <recommendedName>
        <fullName evidence="9">Diguanylate cyclase</fullName>
    </recommendedName>
</protein>
<dbReference type="EMBL" id="AZHX01002007">
    <property type="protein sequence ID" value="ETW97831.1"/>
    <property type="molecule type" value="Genomic_DNA"/>
</dbReference>
<dbReference type="NCBIfam" id="TIGR00254">
    <property type="entry name" value="GGDEF"/>
    <property type="match status" value="1"/>
</dbReference>
<dbReference type="Gene3D" id="3.40.50.2300">
    <property type="match status" value="1"/>
</dbReference>
<dbReference type="Gene3D" id="3.30.450.20">
    <property type="entry name" value="PAS domain"/>
    <property type="match status" value="1"/>
</dbReference>
<dbReference type="InterPro" id="IPR011006">
    <property type="entry name" value="CheY-like_superfamily"/>
</dbReference>
<feature type="domain" description="PAS" evidence="3">
    <location>
        <begin position="137"/>
        <end position="209"/>
    </location>
</feature>
<dbReference type="PANTHER" id="PTHR44757:SF2">
    <property type="entry name" value="BIOFILM ARCHITECTURE MAINTENANCE PROTEIN MBAA"/>
    <property type="match status" value="1"/>
</dbReference>
<dbReference type="NCBIfam" id="TIGR00229">
    <property type="entry name" value="sensory_box"/>
    <property type="match status" value="1"/>
</dbReference>
<evidence type="ECO:0000259" key="2">
    <source>
        <dbReference type="PROSITE" id="PS50110"/>
    </source>
</evidence>
<feature type="modified residue" description="4-aspartylphosphate" evidence="1">
    <location>
        <position position="58"/>
    </location>
</feature>
<dbReference type="InterPro" id="IPR052155">
    <property type="entry name" value="Biofilm_reg_signaling"/>
</dbReference>
<dbReference type="InterPro" id="IPR000700">
    <property type="entry name" value="PAS-assoc_C"/>
</dbReference>
<gene>
    <name evidence="7" type="ORF">ETSY2_43820</name>
</gene>
<dbReference type="InterPro" id="IPR043128">
    <property type="entry name" value="Rev_trsase/Diguanyl_cyclase"/>
</dbReference>
<dbReference type="Pfam" id="PF00990">
    <property type="entry name" value="GGDEF"/>
    <property type="match status" value="1"/>
</dbReference>
<feature type="domain" description="EAL" evidence="5">
    <location>
        <begin position="439"/>
        <end position="610"/>
    </location>
</feature>
<dbReference type="AlphaFoldDB" id="W4LKH2"/>
<feature type="non-terminal residue" evidence="7">
    <location>
        <position position="610"/>
    </location>
</feature>
<proteinExistence type="predicted"/>
<dbReference type="Pfam" id="PF08447">
    <property type="entry name" value="PAS_3"/>
    <property type="match status" value="1"/>
</dbReference>
<dbReference type="InterPro" id="IPR001610">
    <property type="entry name" value="PAC"/>
</dbReference>
<reference evidence="7 8" key="1">
    <citation type="journal article" date="2014" name="Nature">
        <title>An environmental bacterial taxon with a large and distinct metabolic repertoire.</title>
        <authorList>
            <person name="Wilson M.C."/>
            <person name="Mori T."/>
            <person name="Ruckert C."/>
            <person name="Uria A.R."/>
            <person name="Helf M.J."/>
            <person name="Takada K."/>
            <person name="Gernert C."/>
            <person name="Steffens U.A."/>
            <person name="Heycke N."/>
            <person name="Schmitt S."/>
            <person name="Rinke C."/>
            <person name="Helfrich E.J."/>
            <person name="Brachmann A.O."/>
            <person name="Gurgui C."/>
            <person name="Wakimoto T."/>
            <person name="Kracht M."/>
            <person name="Crusemann M."/>
            <person name="Hentschel U."/>
            <person name="Abe I."/>
            <person name="Matsunaga S."/>
            <person name="Kalinowski J."/>
            <person name="Takeyama H."/>
            <person name="Piel J."/>
        </authorList>
    </citation>
    <scope>NUCLEOTIDE SEQUENCE [LARGE SCALE GENOMIC DNA]</scope>
    <source>
        <strain evidence="8">TSY2</strain>
    </source>
</reference>